<reference evidence="3" key="1">
    <citation type="submission" date="2021-03" db="EMBL/GenBank/DDBJ databases">
        <title>Complete Genome of Pseudoalteromonas xiamenensis STKMTI.2, a new potential marine bacterium producing anti-Vibrio compounds.</title>
        <authorList>
            <person name="Handayani D.P."/>
            <person name="Isnansetyo A."/>
            <person name="Istiqomah I."/>
            <person name="Jumina J."/>
        </authorList>
    </citation>
    <scope>NUCLEOTIDE SEQUENCE</scope>
    <source>
        <strain evidence="3">STKMTI.2</strain>
    </source>
</reference>
<gene>
    <name evidence="3" type="ORF">J5O05_04755</name>
</gene>
<dbReference type="PANTHER" id="PTHR34315">
    <property type="match status" value="1"/>
</dbReference>
<feature type="region of interest" description="Disordered" evidence="1">
    <location>
        <begin position="32"/>
        <end position="59"/>
    </location>
</feature>
<name>A0A975DJT3_9GAMM</name>
<dbReference type="Gene3D" id="2.60.130.10">
    <property type="entry name" value="Aromatic compound dioxygenase"/>
    <property type="match status" value="1"/>
</dbReference>
<dbReference type="KEGG" id="pxi:J5O05_04755"/>
<dbReference type="Pfam" id="PF00775">
    <property type="entry name" value="Dioxygenase_C"/>
    <property type="match status" value="1"/>
</dbReference>
<evidence type="ECO:0000259" key="2">
    <source>
        <dbReference type="Pfam" id="PF00775"/>
    </source>
</evidence>
<dbReference type="Proteomes" id="UP000664904">
    <property type="component" value="Chromosome"/>
</dbReference>
<dbReference type="PROSITE" id="PS51257">
    <property type="entry name" value="PROKAR_LIPOPROTEIN"/>
    <property type="match status" value="1"/>
</dbReference>
<feature type="domain" description="Intradiol ring-cleavage dioxygenases" evidence="2">
    <location>
        <begin position="103"/>
        <end position="219"/>
    </location>
</feature>
<evidence type="ECO:0000256" key="1">
    <source>
        <dbReference type="SAM" id="MobiDB-lite"/>
    </source>
</evidence>
<organism evidence="3 4">
    <name type="scientific">Pseudoalteromonas xiamenensis</name>
    <dbReference type="NCBI Taxonomy" id="882626"/>
    <lineage>
        <taxon>Bacteria</taxon>
        <taxon>Pseudomonadati</taxon>
        <taxon>Pseudomonadota</taxon>
        <taxon>Gammaproteobacteria</taxon>
        <taxon>Alteromonadales</taxon>
        <taxon>Pseudoalteromonadaceae</taxon>
        <taxon>Pseudoalteromonas</taxon>
    </lineage>
</organism>
<dbReference type="InterPro" id="IPR000627">
    <property type="entry name" value="Intradiol_dOase_C"/>
</dbReference>
<evidence type="ECO:0000313" key="4">
    <source>
        <dbReference type="Proteomes" id="UP000664904"/>
    </source>
</evidence>
<feature type="compositionally biased region" description="Polar residues" evidence="1">
    <location>
        <begin position="48"/>
        <end position="59"/>
    </location>
</feature>
<protein>
    <submittedName>
        <fullName evidence="3">Intradiol ring-cleavage dioxygenase</fullName>
    </submittedName>
</protein>
<evidence type="ECO:0000313" key="3">
    <source>
        <dbReference type="EMBL" id="QTH72844.1"/>
    </source>
</evidence>
<dbReference type="GO" id="GO:0016702">
    <property type="term" value="F:oxidoreductase activity, acting on single donors with incorporation of molecular oxygen, incorporation of two atoms of oxygen"/>
    <property type="evidence" value="ECO:0007669"/>
    <property type="project" value="InterPro"/>
</dbReference>
<dbReference type="PANTHER" id="PTHR34315:SF1">
    <property type="entry name" value="INTRADIOL RING-CLEAVAGE DIOXYGENASES DOMAIN-CONTAINING PROTEIN-RELATED"/>
    <property type="match status" value="1"/>
</dbReference>
<dbReference type="SUPFAM" id="SSF49482">
    <property type="entry name" value="Aromatic compound dioxygenase"/>
    <property type="match status" value="1"/>
</dbReference>
<dbReference type="InterPro" id="IPR015889">
    <property type="entry name" value="Intradiol_dOase_core"/>
</dbReference>
<accession>A0A975DJT3</accession>
<dbReference type="EMBL" id="CP072133">
    <property type="protein sequence ID" value="QTH72844.1"/>
    <property type="molecule type" value="Genomic_DNA"/>
</dbReference>
<keyword evidence="4" id="KW-1185">Reference proteome</keyword>
<sequence>MAALFLKQALIASAAFPVITLFGCGQDSGALPVTTPDTSGDSDDSTTVNPTEWASGGTQNLTANFPTTDLFNSASVCSVVLTKSLTEGPCYFMADVLDDISEGQPGLPSQLCLQVIDANCQPQANLEIEVWHCNVNGLYSGNTEQSADAGRFAGGFCTGNDSQAVQAKWFRGTAITDSDGRVNFKTCFPGWYSSRTIHIHFRVKNNNRDQVISQFCFNDALTKAICTTHPDYAHRGEQDTPLSGGRDTVFGSNADEFVMDIKNNEDGSLLLYKRIIINT</sequence>
<keyword evidence="3" id="KW-0560">Oxidoreductase</keyword>
<proteinExistence type="predicted"/>
<dbReference type="GO" id="GO:0008199">
    <property type="term" value="F:ferric iron binding"/>
    <property type="evidence" value="ECO:0007669"/>
    <property type="project" value="InterPro"/>
</dbReference>
<keyword evidence="3" id="KW-0223">Dioxygenase</keyword>
<dbReference type="AlphaFoldDB" id="A0A975DJT3"/>